<dbReference type="InterPro" id="IPR000531">
    <property type="entry name" value="Beta-barrel_TonB"/>
</dbReference>
<feature type="chain" id="PRO_5041720157" evidence="16">
    <location>
        <begin position="34"/>
        <end position="755"/>
    </location>
</feature>
<evidence type="ECO:0000256" key="4">
    <source>
        <dbReference type="ARBA" id="ARBA00022452"/>
    </source>
</evidence>
<feature type="domain" description="TonB-dependent receptor plug" evidence="18">
    <location>
        <begin position="63"/>
        <end position="173"/>
    </location>
</feature>
<reference evidence="19" key="1">
    <citation type="journal article" date="2014" name="Int. J. Syst. Evol. Microbiol.">
        <title>Complete genome sequence of Corynebacterium casei LMG S-19264T (=DSM 44701T), isolated from a smear-ripened cheese.</title>
        <authorList>
            <consortium name="US DOE Joint Genome Institute (JGI-PGF)"/>
            <person name="Walter F."/>
            <person name="Albersmeier A."/>
            <person name="Kalinowski J."/>
            <person name="Ruckert C."/>
        </authorList>
    </citation>
    <scope>NUCLEOTIDE SEQUENCE</scope>
    <source>
        <strain evidence="19">KCTC 12344</strain>
    </source>
</reference>
<evidence type="ECO:0000256" key="7">
    <source>
        <dbReference type="ARBA" id="ARBA00022729"/>
    </source>
</evidence>
<dbReference type="InterPro" id="IPR036942">
    <property type="entry name" value="Beta-barrel_TonB_sf"/>
</dbReference>
<evidence type="ECO:0000256" key="9">
    <source>
        <dbReference type="ARBA" id="ARBA00023065"/>
    </source>
</evidence>
<feature type="domain" description="TonB-dependent receptor-like beta-barrel" evidence="17">
    <location>
        <begin position="265"/>
        <end position="713"/>
    </location>
</feature>
<dbReference type="Pfam" id="PF00593">
    <property type="entry name" value="TonB_dep_Rec_b-barrel"/>
    <property type="match status" value="1"/>
</dbReference>
<dbReference type="SUPFAM" id="SSF56935">
    <property type="entry name" value="Porins"/>
    <property type="match status" value="1"/>
</dbReference>
<evidence type="ECO:0000313" key="19">
    <source>
        <dbReference type="EMBL" id="GGY94833.1"/>
    </source>
</evidence>
<dbReference type="GO" id="GO:0015344">
    <property type="term" value="F:siderophore uptake transmembrane transporter activity"/>
    <property type="evidence" value="ECO:0007669"/>
    <property type="project" value="TreeGrafter"/>
</dbReference>
<keyword evidence="12 19" id="KW-0675">Receptor</keyword>
<dbReference type="InterPro" id="IPR012910">
    <property type="entry name" value="Plug_dom"/>
</dbReference>
<evidence type="ECO:0000259" key="18">
    <source>
        <dbReference type="Pfam" id="PF07715"/>
    </source>
</evidence>
<dbReference type="PANTHER" id="PTHR32552">
    <property type="entry name" value="FERRICHROME IRON RECEPTOR-RELATED"/>
    <property type="match status" value="1"/>
</dbReference>
<comment type="similarity">
    <text evidence="2 14 15">Belongs to the TonB-dependent receptor family.</text>
</comment>
<evidence type="ECO:0000256" key="2">
    <source>
        <dbReference type="ARBA" id="ARBA00009810"/>
    </source>
</evidence>
<dbReference type="AlphaFoldDB" id="A0AA88CCV0"/>
<name>A0AA88CCV0_9BURK</name>
<keyword evidence="4 14" id="KW-1134">Transmembrane beta strand</keyword>
<evidence type="ECO:0000256" key="10">
    <source>
        <dbReference type="ARBA" id="ARBA00023077"/>
    </source>
</evidence>
<evidence type="ECO:0000256" key="15">
    <source>
        <dbReference type="RuleBase" id="RU003357"/>
    </source>
</evidence>
<keyword evidence="8" id="KW-0408">Iron</keyword>
<comment type="caution">
    <text evidence="19">The sequence shown here is derived from an EMBL/GenBank/DDBJ whole genome shotgun (WGS) entry which is preliminary data.</text>
</comment>
<dbReference type="InterPro" id="IPR037066">
    <property type="entry name" value="Plug_dom_sf"/>
</dbReference>
<evidence type="ECO:0000313" key="20">
    <source>
        <dbReference type="Proteomes" id="UP000619512"/>
    </source>
</evidence>
<protein>
    <submittedName>
        <fullName evidence="19">TonB-dependent receptor</fullName>
    </submittedName>
</protein>
<dbReference type="GO" id="GO:0009279">
    <property type="term" value="C:cell outer membrane"/>
    <property type="evidence" value="ECO:0007669"/>
    <property type="project" value="UniProtKB-SubCell"/>
</dbReference>
<evidence type="ECO:0000256" key="12">
    <source>
        <dbReference type="ARBA" id="ARBA00023170"/>
    </source>
</evidence>
<keyword evidence="9" id="KW-0406">Ion transport</keyword>
<keyword evidence="10 15" id="KW-0798">TonB box</keyword>
<reference evidence="19" key="2">
    <citation type="submission" date="2022-12" db="EMBL/GenBank/DDBJ databases">
        <authorList>
            <person name="Sun Q."/>
            <person name="Kim S."/>
        </authorList>
    </citation>
    <scope>NUCLEOTIDE SEQUENCE</scope>
    <source>
        <strain evidence="19">KCTC 12344</strain>
    </source>
</reference>
<dbReference type="EMBL" id="BMWW01000005">
    <property type="protein sequence ID" value="GGY94833.1"/>
    <property type="molecule type" value="Genomic_DNA"/>
</dbReference>
<keyword evidence="3 14" id="KW-0813">Transport</keyword>
<dbReference type="Pfam" id="PF07715">
    <property type="entry name" value="Plug"/>
    <property type="match status" value="1"/>
</dbReference>
<dbReference type="CDD" id="cd01347">
    <property type="entry name" value="ligand_gated_channel"/>
    <property type="match status" value="1"/>
</dbReference>
<dbReference type="PANTHER" id="PTHR32552:SF89">
    <property type="entry name" value="CATECHOLATE SIDEROPHORE RECEPTOR FIU"/>
    <property type="match status" value="1"/>
</dbReference>
<dbReference type="Proteomes" id="UP000619512">
    <property type="component" value="Unassembled WGS sequence"/>
</dbReference>
<keyword evidence="13 14" id="KW-0998">Cell outer membrane</keyword>
<keyword evidence="6 14" id="KW-0812">Transmembrane</keyword>
<evidence type="ECO:0000256" key="1">
    <source>
        <dbReference type="ARBA" id="ARBA00004571"/>
    </source>
</evidence>
<sequence>MQLPVPAINIRSRLILKPLCLVVLQALAGGAQAATDNADAAAPLADPGGAPMQVVEVTGSGQSRQVQNISRADLQQAVPGTSPLKTLEKLPGVSFQSADPFGSYEWSTRFSIRGFNQNQLGFTLDDIPLGDMSYGNNNGLHISRAIASENIGRVVVSQGAGALGTASTSNLGGTVQFVTLGPANEQALTAAQTLGSDDTARTFVRFDSGTFGTGTKFYVSGTRMRAEKWKGAGPQDQDQFNSKIEQQLGDHTLSAFFNYSDRREVDYQDLSLESARRLGMDWDNYYPDWQRAVNAARGIYSGAVNSMDDAYYLGQGVRKDKLGGVALNLNVAPALSARLTAYHHGNEGQGHWYTPYTPTSAAVPISIRTTEYTISRNGALADVTWETGMHTLNAGFWLERNKHMLTRNFYAVTDGSYGNDFLTNPMSTGFRQSFVTDTRQFYVQDTVALMDGRLKINAGFKSPKVDIDAHTFVGDRADGSITAKKTFLPQAGVTYQLSANDELFASGAKNMRSYQPGVNGPFSQTRAGYALSIGNLKPETSNTFDLGMRFKRDAVQGSIAVYYADFKDRQLGIATCAGIVGCAGTVVNVGKVETRGLEALAVWKVARGISWFNTFTYNESEYKSDYTDNGKLVAVNGKQVVDAPKKMFNTELAYDANGFFARLGAKYTDKRYYTYTNDQSVPSFWLANLSGGYKLGAMGMVKDVTLQVNVTNLFDKSYFSTVGSNGFSATDPQGTSMTLLSGAPRQVFFTLSGKL</sequence>
<organism evidence="19 20">
    <name type="scientific">Pseudoduganella plicata</name>
    <dbReference type="NCBI Taxonomy" id="321984"/>
    <lineage>
        <taxon>Bacteria</taxon>
        <taxon>Pseudomonadati</taxon>
        <taxon>Pseudomonadota</taxon>
        <taxon>Betaproteobacteria</taxon>
        <taxon>Burkholderiales</taxon>
        <taxon>Oxalobacteraceae</taxon>
        <taxon>Telluria group</taxon>
        <taxon>Pseudoduganella</taxon>
    </lineage>
</organism>
<dbReference type="RefSeq" id="WP_229466571.1">
    <property type="nucleotide sequence ID" value="NZ_BMWW01000005.1"/>
</dbReference>
<proteinExistence type="inferred from homology"/>
<keyword evidence="5" id="KW-0410">Iron transport</keyword>
<evidence type="ECO:0000256" key="8">
    <source>
        <dbReference type="ARBA" id="ARBA00023004"/>
    </source>
</evidence>
<evidence type="ECO:0000256" key="3">
    <source>
        <dbReference type="ARBA" id="ARBA00022448"/>
    </source>
</evidence>
<dbReference type="PROSITE" id="PS52016">
    <property type="entry name" value="TONB_DEPENDENT_REC_3"/>
    <property type="match status" value="1"/>
</dbReference>
<evidence type="ECO:0000256" key="14">
    <source>
        <dbReference type="PROSITE-ProRule" id="PRU01360"/>
    </source>
</evidence>
<accession>A0AA88CCV0</accession>
<evidence type="ECO:0000259" key="17">
    <source>
        <dbReference type="Pfam" id="PF00593"/>
    </source>
</evidence>
<feature type="signal peptide" evidence="16">
    <location>
        <begin position="1"/>
        <end position="33"/>
    </location>
</feature>
<evidence type="ECO:0000256" key="5">
    <source>
        <dbReference type="ARBA" id="ARBA00022496"/>
    </source>
</evidence>
<evidence type="ECO:0000256" key="6">
    <source>
        <dbReference type="ARBA" id="ARBA00022692"/>
    </source>
</evidence>
<evidence type="ECO:0000256" key="13">
    <source>
        <dbReference type="ARBA" id="ARBA00023237"/>
    </source>
</evidence>
<evidence type="ECO:0000256" key="16">
    <source>
        <dbReference type="SAM" id="SignalP"/>
    </source>
</evidence>
<dbReference type="Gene3D" id="2.40.170.20">
    <property type="entry name" value="TonB-dependent receptor, beta-barrel domain"/>
    <property type="match status" value="1"/>
</dbReference>
<comment type="subcellular location">
    <subcellularLocation>
        <location evidence="1 14">Cell outer membrane</location>
        <topology evidence="1 14">Multi-pass membrane protein</topology>
    </subcellularLocation>
</comment>
<dbReference type="Gene3D" id="2.170.130.10">
    <property type="entry name" value="TonB-dependent receptor, plug domain"/>
    <property type="match status" value="1"/>
</dbReference>
<keyword evidence="7 16" id="KW-0732">Signal</keyword>
<dbReference type="InterPro" id="IPR039426">
    <property type="entry name" value="TonB-dep_rcpt-like"/>
</dbReference>
<gene>
    <name evidence="19" type="ORF">GCM10007388_30170</name>
</gene>
<evidence type="ECO:0000256" key="11">
    <source>
        <dbReference type="ARBA" id="ARBA00023136"/>
    </source>
</evidence>
<keyword evidence="11 14" id="KW-0472">Membrane</keyword>